<dbReference type="Gene3D" id="3.40.50.720">
    <property type="entry name" value="NAD(P)-binding Rossmann-like Domain"/>
    <property type="match status" value="1"/>
</dbReference>
<dbReference type="Pfam" id="PF01408">
    <property type="entry name" value="GFO_IDH_MocA"/>
    <property type="match status" value="1"/>
</dbReference>
<evidence type="ECO:0000313" key="3">
    <source>
        <dbReference type="EMBL" id="SQI51660.1"/>
    </source>
</evidence>
<dbReference type="Pfam" id="PF22725">
    <property type="entry name" value="GFO_IDH_MocA_C3"/>
    <property type="match status" value="1"/>
</dbReference>
<dbReference type="AlphaFoldDB" id="A0A2X4W215"/>
<reference evidence="3 4" key="1">
    <citation type="submission" date="2018-06" db="EMBL/GenBank/DDBJ databases">
        <authorList>
            <consortium name="Pathogen Informatics"/>
            <person name="Doyle S."/>
        </authorList>
    </citation>
    <scope>NUCLEOTIDE SEQUENCE [LARGE SCALE GENOMIC DNA]</scope>
    <source>
        <strain evidence="3 4">NCTC4824</strain>
    </source>
</reference>
<organism evidence="3 4">
    <name type="scientific">Lederbergia lenta</name>
    <name type="common">Bacillus lentus</name>
    <dbReference type="NCBI Taxonomy" id="1467"/>
    <lineage>
        <taxon>Bacteria</taxon>
        <taxon>Bacillati</taxon>
        <taxon>Bacillota</taxon>
        <taxon>Bacilli</taxon>
        <taxon>Bacillales</taxon>
        <taxon>Bacillaceae</taxon>
        <taxon>Lederbergia</taxon>
    </lineage>
</organism>
<sequence>MLKIAVIGLGDISHIHIPAIQANPYVELVAVCDIDIGLKNTVPNINFYTDYHDLLDNENLDCVHICLPHYLHYPATQACVEKGVHVFLEKPMGLNVEEGLALVKLEEKHKDVKMCVCLQNRLNETVETLQELVESGEYGEMLGLKGIVAWARPKSYYDAKPWRGKLELAGGGVMINQALHTLDLMQLLGGRMDKIRGSIDQLLDYGIEVEDTATANITFKSGAKGLFFATNTNVGNSSVELQVIFEQGKFTIKDSILTKVNDQGRKEELIEDAKLPGTKFYYGASHNKLINRFYDSIKNNTDDYIHAKEGFTSIQMIDAIRQSSAEKREIQVEGYGYDKR</sequence>
<protein>
    <submittedName>
        <fullName evidence="3">Oxidoreductase domain-containing protein</fullName>
        <ecNumber evidence="3">1.-.-.-</ecNumber>
    </submittedName>
</protein>
<proteinExistence type="predicted"/>
<evidence type="ECO:0000313" key="4">
    <source>
        <dbReference type="Proteomes" id="UP000249134"/>
    </source>
</evidence>
<dbReference type="InterPro" id="IPR000683">
    <property type="entry name" value="Gfo/Idh/MocA-like_OxRdtase_N"/>
</dbReference>
<dbReference type="SUPFAM" id="SSF51735">
    <property type="entry name" value="NAD(P)-binding Rossmann-fold domains"/>
    <property type="match status" value="1"/>
</dbReference>
<dbReference type="PANTHER" id="PTHR43249">
    <property type="entry name" value="UDP-N-ACETYL-2-AMINO-2-DEOXY-D-GLUCURONATE OXIDASE"/>
    <property type="match status" value="1"/>
</dbReference>
<keyword evidence="3" id="KW-0560">Oxidoreductase</keyword>
<dbReference type="PANTHER" id="PTHR43249:SF1">
    <property type="entry name" value="D-GLUCOSIDE 3-DEHYDROGENASE"/>
    <property type="match status" value="1"/>
</dbReference>
<evidence type="ECO:0000259" key="2">
    <source>
        <dbReference type="Pfam" id="PF22725"/>
    </source>
</evidence>
<name>A0A2X4W215_LEDLE</name>
<evidence type="ECO:0000259" key="1">
    <source>
        <dbReference type="Pfam" id="PF01408"/>
    </source>
</evidence>
<dbReference type="EC" id="1.-.-.-" evidence="3"/>
<dbReference type="GO" id="GO:0016491">
    <property type="term" value="F:oxidoreductase activity"/>
    <property type="evidence" value="ECO:0007669"/>
    <property type="project" value="UniProtKB-KW"/>
</dbReference>
<dbReference type="InterPro" id="IPR052515">
    <property type="entry name" value="Gfo/Idh/MocA_Oxidoreductase"/>
</dbReference>
<feature type="domain" description="Gfo/Idh/MocA-like oxidoreductase N-terminal" evidence="1">
    <location>
        <begin position="2"/>
        <end position="112"/>
    </location>
</feature>
<dbReference type="Gene3D" id="3.30.360.10">
    <property type="entry name" value="Dihydrodipicolinate Reductase, domain 2"/>
    <property type="match status" value="1"/>
</dbReference>
<accession>A0A2X4W215</accession>
<dbReference type="SUPFAM" id="SSF55347">
    <property type="entry name" value="Glyceraldehyde-3-phosphate dehydrogenase-like, C-terminal domain"/>
    <property type="match status" value="1"/>
</dbReference>
<dbReference type="STRING" id="1348624.GCA_001591545_02832"/>
<dbReference type="RefSeq" id="WP_066143259.1">
    <property type="nucleotide sequence ID" value="NZ_CBCSGM010000002.1"/>
</dbReference>
<dbReference type="GO" id="GO:0000166">
    <property type="term" value="F:nucleotide binding"/>
    <property type="evidence" value="ECO:0007669"/>
    <property type="project" value="InterPro"/>
</dbReference>
<dbReference type="InterPro" id="IPR036291">
    <property type="entry name" value="NAD(P)-bd_dom_sf"/>
</dbReference>
<gene>
    <name evidence="3" type="primary">ycjS_1</name>
    <name evidence="3" type="ORF">NCTC4824_00367</name>
</gene>
<dbReference type="Proteomes" id="UP000249134">
    <property type="component" value="Chromosome 1"/>
</dbReference>
<keyword evidence="4" id="KW-1185">Reference proteome</keyword>
<dbReference type="EMBL" id="LS483476">
    <property type="protein sequence ID" value="SQI51660.1"/>
    <property type="molecule type" value="Genomic_DNA"/>
</dbReference>
<dbReference type="KEGG" id="blen:NCTC4824_00367"/>
<dbReference type="InterPro" id="IPR055170">
    <property type="entry name" value="GFO_IDH_MocA-like_dom"/>
</dbReference>
<feature type="domain" description="GFO/IDH/MocA-like oxidoreductase" evidence="2">
    <location>
        <begin position="127"/>
        <end position="250"/>
    </location>
</feature>